<protein>
    <submittedName>
        <fullName evidence="3">Uncharacterized protein</fullName>
    </submittedName>
</protein>
<keyword evidence="2" id="KW-0732">Signal</keyword>
<feature type="signal peptide" evidence="2">
    <location>
        <begin position="1"/>
        <end position="28"/>
    </location>
</feature>
<feature type="chain" id="PRO_5047069469" evidence="2">
    <location>
        <begin position="29"/>
        <end position="166"/>
    </location>
</feature>
<reference evidence="4" key="1">
    <citation type="journal article" date="2019" name="Int. J. Syst. Evol. Microbiol.">
        <title>The Global Catalogue of Microorganisms (GCM) 10K type strain sequencing project: providing services to taxonomists for standard genome sequencing and annotation.</title>
        <authorList>
            <consortium name="The Broad Institute Genomics Platform"/>
            <consortium name="The Broad Institute Genome Sequencing Center for Infectious Disease"/>
            <person name="Wu L."/>
            <person name="Ma J."/>
        </authorList>
    </citation>
    <scope>NUCLEOTIDE SEQUENCE [LARGE SCALE GENOMIC DNA]</scope>
    <source>
        <strain evidence="4">JCM 30774</strain>
    </source>
</reference>
<comment type="caution">
    <text evidence="3">The sequence shown here is derived from an EMBL/GenBank/DDBJ whole genome shotgun (WGS) entry which is preliminary data.</text>
</comment>
<dbReference type="EMBL" id="JBHTMN010000004">
    <property type="protein sequence ID" value="MFD1382388.1"/>
    <property type="molecule type" value="Genomic_DNA"/>
</dbReference>
<name>A0ABW4AX18_9GAMM</name>
<evidence type="ECO:0000256" key="1">
    <source>
        <dbReference type="SAM" id="Coils"/>
    </source>
</evidence>
<dbReference type="RefSeq" id="WP_377365334.1">
    <property type="nucleotide sequence ID" value="NZ_JBHTMN010000004.1"/>
</dbReference>
<accession>A0ABW4AX18</accession>
<evidence type="ECO:0000313" key="4">
    <source>
        <dbReference type="Proteomes" id="UP001597059"/>
    </source>
</evidence>
<keyword evidence="1" id="KW-0175">Coiled coil</keyword>
<evidence type="ECO:0000256" key="2">
    <source>
        <dbReference type="SAM" id="SignalP"/>
    </source>
</evidence>
<dbReference type="Proteomes" id="UP001597059">
    <property type="component" value="Unassembled WGS sequence"/>
</dbReference>
<gene>
    <name evidence="3" type="ORF">ACFQ45_03370</name>
</gene>
<keyword evidence="4" id="KW-1185">Reference proteome</keyword>
<sequence>MKILIRKKRFGSLSSLLFLTLLQPAANAKDLSGSDKTDLNDFEVKVYESEHRTVKTDNAYPTSVIYPEKQQLALSISNVHNYAYKQSITQAFTAYYEALDELEENYQESVDQVLDQYENDLKQVKLSGGTELDTTTARSIAEKMLATLKQERDEKRNELRMLYHIT</sequence>
<organism evidence="3 4">
    <name type="scientific">Rhodanobacter aciditrophus</name>
    <dbReference type="NCBI Taxonomy" id="1623218"/>
    <lineage>
        <taxon>Bacteria</taxon>
        <taxon>Pseudomonadati</taxon>
        <taxon>Pseudomonadota</taxon>
        <taxon>Gammaproteobacteria</taxon>
        <taxon>Lysobacterales</taxon>
        <taxon>Rhodanobacteraceae</taxon>
        <taxon>Rhodanobacter</taxon>
    </lineage>
</organism>
<evidence type="ECO:0000313" key="3">
    <source>
        <dbReference type="EMBL" id="MFD1382388.1"/>
    </source>
</evidence>
<proteinExistence type="predicted"/>
<feature type="coiled-coil region" evidence="1">
    <location>
        <begin position="96"/>
        <end position="165"/>
    </location>
</feature>